<reference evidence="1 2" key="1">
    <citation type="submission" date="2021-04" db="EMBL/GenBank/DDBJ databases">
        <title>Genome analysis of Polyangium sp.</title>
        <authorList>
            <person name="Li Y."/>
            <person name="Wang J."/>
        </authorList>
    </citation>
    <scope>NUCLEOTIDE SEQUENCE [LARGE SCALE GENOMIC DNA]</scope>
    <source>
        <strain evidence="1 2">SDU14</strain>
    </source>
</reference>
<evidence type="ECO:0008006" key="3">
    <source>
        <dbReference type="Google" id="ProtNLM"/>
    </source>
</evidence>
<name>A0A9X4ANX8_9BACT</name>
<evidence type="ECO:0000313" key="2">
    <source>
        <dbReference type="Proteomes" id="UP001151081"/>
    </source>
</evidence>
<dbReference type="AlphaFoldDB" id="A0A9X4ANX8"/>
<organism evidence="1 2">
    <name type="scientific">Polyangium jinanense</name>
    <dbReference type="NCBI Taxonomy" id="2829994"/>
    <lineage>
        <taxon>Bacteria</taxon>
        <taxon>Pseudomonadati</taxon>
        <taxon>Myxococcota</taxon>
        <taxon>Polyangia</taxon>
        <taxon>Polyangiales</taxon>
        <taxon>Polyangiaceae</taxon>
        <taxon>Polyangium</taxon>
    </lineage>
</organism>
<sequence length="141" mass="15789">MANKEELVQTVKVIVKHWRDGQLDEAYAGYRDLFSRPDFAEHRPEDQRSAFKLMIMAKGAPNPERPTDAMREAHLAAVPPLTELVTTHGDPADHEMLGMCHVVLGNIESASAIFRAGLNIERQRNPQSDLCGSLMKRISLI</sequence>
<gene>
    <name evidence="1" type="ORF">KEG57_02965</name>
</gene>
<dbReference type="RefSeq" id="WP_272418138.1">
    <property type="nucleotide sequence ID" value="NZ_JAGTJJ010000001.1"/>
</dbReference>
<accession>A0A9X4ANX8</accession>
<protein>
    <recommendedName>
        <fullName evidence="3">Tetratricopeptide repeat protein</fullName>
    </recommendedName>
</protein>
<dbReference type="EMBL" id="JAGTJJ010000001">
    <property type="protein sequence ID" value="MDC3979444.1"/>
    <property type="molecule type" value="Genomic_DNA"/>
</dbReference>
<comment type="caution">
    <text evidence="1">The sequence shown here is derived from an EMBL/GenBank/DDBJ whole genome shotgun (WGS) entry which is preliminary data.</text>
</comment>
<keyword evidence="2" id="KW-1185">Reference proteome</keyword>
<proteinExistence type="predicted"/>
<evidence type="ECO:0000313" key="1">
    <source>
        <dbReference type="EMBL" id="MDC3979444.1"/>
    </source>
</evidence>
<dbReference type="Proteomes" id="UP001151081">
    <property type="component" value="Unassembled WGS sequence"/>
</dbReference>